<organism evidence="1 2">
    <name type="scientific">Porites evermanni</name>
    <dbReference type="NCBI Taxonomy" id="104178"/>
    <lineage>
        <taxon>Eukaryota</taxon>
        <taxon>Metazoa</taxon>
        <taxon>Cnidaria</taxon>
        <taxon>Anthozoa</taxon>
        <taxon>Hexacorallia</taxon>
        <taxon>Scleractinia</taxon>
        <taxon>Fungiina</taxon>
        <taxon>Poritidae</taxon>
        <taxon>Porites</taxon>
    </lineage>
</organism>
<gene>
    <name evidence="1" type="ORF">PEVE_00029162</name>
</gene>
<comment type="caution">
    <text evidence="1">The sequence shown here is derived from an EMBL/GenBank/DDBJ whole genome shotgun (WGS) entry which is preliminary data.</text>
</comment>
<keyword evidence="2" id="KW-1185">Reference proteome</keyword>
<dbReference type="Proteomes" id="UP001159427">
    <property type="component" value="Unassembled WGS sequence"/>
</dbReference>
<dbReference type="EMBL" id="CALNXI010000406">
    <property type="protein sequence ID" value="CAH3026481.1"/>
    <property type="molecule type" value="Genomic_DNA"/>
</dbReference>
<evidence type="ECO:0008006" key="3">
    <source>
        <dbReference type="Google" id="ProtNLM"/>
    </source>
</evidence>
<proteinExistence type="predicted"/>
<evidence type="ECO:0000313" key="2">
    <source>
        <dbReference type="Proteomes" id="UP001159427"/>
    </source>
</evidence>
<name>A0ABN8MH12_9CNID</name>
<evidence type="ECO:0000313" key="1">
    <source>
        <dbReference type="EMBL" id="CAH3026481.1"/>
    </source>
</evidence>
<reference evidence="1 2" key="1">
    <citation type="submission" date="2022-05" db="EMBL/GenBank/DDBJ databases">
        <authorList>
            <consortium name="Genoscope - CEA"/>
            <person name="William W."/>
        </authorList>
    </citation>
    <scope>NUCLEOTIDE SEQUENCE [LARGE SCALE GENOMIC DNA]</scope>
</reference>
<sequence>MERCISDILTWMLTDKLKLNDDKTEFMLIGTKQQLSKVNIDCLNYPSLKLKKTLGDRAYSSAAPNLWNNLPLHIRLEDDFERFKSLLKTHLFRLAFDT</sequence>
<protein>
    <recommendedName>
        <fullName evidence="3">Reverse transcriptase domain-containing protein</fullName>
    </recommendedName>
</protein>
<accession>A0ABN8MH12</accession>